<evidence type="ECO:0000313" key="4">
    <source>
        <dbReference type="Proteomes" id="UP000721954"/>
    </source>
</evidence>
<comment type="caution">
    <text evidence="3">The sequence shown here is derived from an EMBL/GenBank/DDBJ whole genome shotgun (WGS) entry which is preliminary data.</text>
</comment>
<proteinExistence type="predicted"/>
<feature type="compositionally biased region" description="Gly residues" evidence="1">
    <location>
        <begin position="50"/>
        <end position="67"/>
    </location>
</feature>
<organism evidence="3 4">
    <name type="scientific">Streptomyces smyrnaeus</name>
    <dbReference type="NCBI Taxonomy" id="1387713"/>
    <lineage>
        <taxon>Bacteria</taxon>
        <taxon>Bacillati</taxon>
        <taxon>Actinomycetota</taxon>
        <taxon>Actinomycetes</taxon>
        <taxon>Kitasatosporales</taxon>
        <taxon>Streptomycetaceae</taxon>
        <taxon>Streptomyces</taxon>
    </lineage>
</organism>
<accession>A0ABS3Y3Y6</accession>
<dbReference type="Proteomes" id="UP000721954">
    <property type="component" value="Unassembled WGS sequence"/>
</dbReference>
<name>A0ABS3Y3Y6_9ACTN</name>
<feature type="compositionally biased region" description="Basic and acidic residues" evidence="1">
    <location>
        <begin position="36"/>
        <end position="48"/>
    </location>
</feature>
<feature type="region of interest" description="Disordered" evidence="1">
    <location>
        <begin position="33"/>
        <end position="77"/>
    </location>
</feature>
<protein>
    <recommendedName>
        <fullName evidence="5">Lipoprotein</fullName>
    </recommendedName>
</protein>
<evidence type="ECO:0008006" key="5">
    <source>
        <dbReference type="Google" id="ProtNLM"/>
    </source>
</evidence>
<dbReference type="EMBL" id="JAFFZM010000023">
    <property type="protein sequence ID" value="MBO8202385.1"/>
    <property type="molecule type" value="Genomic_DNA"/>
</dbReference>
<keyword evidence="4" id="KW-1185">Reference proteome</keyword>
<evidence type="ECO:0000313" key="3">
    <source>
        <dbReference type="EMBL" id="MBO8202385.1"/>
    </source>
</evidence>
<evidence type="ECO:0000256" key="1">
    <source>
        <dbReference type="SAM" id="MobiDB-lite"/>
    </source>
</evidence>
<sequence>MNLRRVLRARRGMTAVALAAGLVLTAAGCGGGGDGDDAKEPRPSEKAGDLQGGSGGGDGGESGGSTGGEPLAKVRGGDDITLTVDSARRETGGFVTLTGKVTNGSGKAWVAPGWEGDESELALRNKLSVAGGKLVDKKGKKRYLVLRDTEGRCLCTSFGQPIQAGDSKTWYAQFPAPPKGNDKVEFQIADMPPAEVTIGGGE</sequence>
<feature type="chain" id="PRO_5045836556" description="Lipoprotein" evidence="2">
    <location>
        <begin position="20"/>
        <end position="202"/>
    </location>
</feature>
<dbReference type="GeneID" id="96262750"/>
<feature type="signal peptide" evidence="2">
    <location>
        <begin position="1"/>
        <end position="19"/>
    </location>
</feature>
<gene>
    <name evidence="3" type="ORF">JW613_29480</name>
</gene>
<keyword evidence="2" id="KW-0732">Signal</keyword>
<evidence type="ECO:0000256" key="2">
    <source>
        <dbReference type="SAM" id="SignalP"/>
    </source>
</evidence>
<dbReference type="PROSITE" id="PS51257">
    <property type="entry name" value="PROKAR_LIPOPROTEIN"/>
    <property type="match status" value="1"/>
</dbReference>
<reference evidence="3 4" key="1">
    <citation type="submission" date="2021-02" db="EMBL/GenBank/DDBJ databases">
        <title>Streptomyces spirodelae sp. nov., isolated from duckweed.</title>
        <authorList>
            <person name="Saimee Y."/>
            <person name="Duangmal K."/>
        </authorList>
    </citation>
    <scope>NUCLEOTIDE SEQUENCE [LARGE SCALE GENOMIC DNA]</scope>
    <source>
        <strain evidence="3 4">DSM 42105</strain>
    </source>
</reference>
<dbReference type="RefSeq" id="WP_209213934.1">
    <property type="nucleotide sequence ID" value="NZ_JAFFZM010000023.1"/>
</dbReference>